<reference evidence="2 3" key="1">
    <citation type="journal article" date="2015" name="Genome Biol. Evol.">
        <title>Comparative Genomics of a Bacterivorous Green Alga Reveals Evolutionary Causalities and Consequences of Phago-Mixotrophic Mode of Nutrition.</title>
        <authorList>
            <person name="Burns J.A."/>
            <person name="Paasch A."/>
            <person name="Narechania A."/>
            <person name="Kim E."/>
        </authorList>
    </citation>
    <scope>NUCLEOTIDE SEQUENCE [LARGE SCALE GENOMIC DNA]</scope>
    <source>
        <strain evidence="2 3">PLY_AMNH</strain>
    </source>
</reference>
<protein>
    <submittedName>
        <fullName evidence="2">Uncharacterized protein</fullName>
    </submittedName>
</protein>
<comment type="caution">
    <text evidence="2">The sequence shown here is derived from an EMBL/GenBank/DDBJ whole genome shotgun (WGS) entry which is preliminary data.</text>
</comment>
<keyword evidence="3" id="KW-1185">Reference proteome</keyword>
<sequence>MFSLQVDNTKDLNVQEPKPVKTFLHQTASRFAELLSASSSSKAKPHESIFSQSSSPRGLYVGSSMASSDLEAIRNNLRKHKALSDAYQHTHDNSAYNRHASAASKGREFALSPSGVKNKVEKTAEFLDVPLYPLTKGTTASPQADKGFPLGESFVKSAAHDTLSAAAKRGRDFALAPASPRQVNTNWACGQGLKSSPHDILDQLASRKQTDVENTAALNAKYGGSYADLRAWNYAHGLHHPIGSSESYLVDDLGSETKVFPEGQHKNFAALQLRDFAGVQAVASYSDTRGRAPGAGDNETGRVLADESTPGAKLLTSQTPPVLRPAAKSSHPSSGATPTTPRGGTYFDKIQLEASSTARKSEPSTPVVSGSQQDSIRRLEGLENEVRQWQASPRGPLFPSSDTRKAEGNVQHSATIEVNQDAEDSEIPWMDVRSADDVEKRKVPPASFSVTSSTWGFSDHRNGVPDHTTKPLDVD</sequence>
<accession>A0AAE0BT97</accession>
<feature type="region of interest" description="Disordered" evidence="1">
    <location>
        <begin position="287"/>
        <end position="346"/>
    </location>
</feature>
<gene>
    <name evidence="2" type="ORF">CYMTET_47896</name>
</gene>
<dbReference type="Proteomes" id="UP001190700">
    <property type="component" value="Unassembled WGS sequence"/>
</dbReference>
<feature type="region of interest" description="Disordered" evidence="1">
    <location>
        <begin position="355"/>
        <end position="374"/>
    </location>
</feature>
<evidence type="ECO:0000313" key="3">
    <source>
        <dbReference type="Proteomes" id="UP001190700"/>
    </source>
</evidence>
<name>A0AAE0BT97_9CHLO</name>
<feature type="compositionally biased region" description="Polar residues" evidence="1">
    <location>
        <begin position="330"/>
        <end position="342"/>
    </location>
</feature>
<feature type="region of interest" description="Disordered" evidence="1">
    <location>
        <begin position="392"/>
        <end position="475"/>
    </location>
</feature>
<feature type="compositionally biased region" description="Basic and acidic residues" evidence="1">
    <location>
        <begin position="458"/>
        <end position="475"/>
    </location>
</feature>
<feature type="compositionally biased region" description="Basic and acidic residues" evidence="1">
    <location>
        <begin position="433"/>
        <end position="442"/>
    </location>
</feature>
<evidence type="ECO:0000256" key="1">
    <source>
        <dbReference type="SAM" id="MobiDB-lite"/>
    </source>
</evidence>
<dbReference type="AlphaFoldDB" id="A0AAE0BT97"/>
<organism evidence="2 3">
    <name type="scientific">Cymbomonas tetramitiformis</name>
    <dbReference type="NCBI Taxonomy" id="36881"/>
    <lineage>
        <taxon>Eukaryota</taxon>
        <taxon>Viridiplantae</taxon>
        <taxon>Chlorophyta</taxon>
        <taxon>Pyramimonadophyceae</taxon>
        <taxon>Pyramimonadales</taxon>
        <taxon>Pyramimonadaceae</taxon>
        <taxon>Cymbomonas</taxon>
    </lineage>
</organism>
<dbReference type="EMBL" id="LGRX02033177">
    <property type="protein sequence ID" value="KAK3242411.1"/>
    <property type="molecule type" value="Genomic_DNA"/>
</dbReference>
<proteinExistence type="predicted"/>
<evidence type="ECO:0000313" key="2">
    <source>
        <dbReference type="EMBL" id="KAK3242411.1"/>
    </source>
</evidence>